<reference evidence="5" key="1">
    <citation type="journal article" date="2014" name="Int. J. Syst. Evol. Microbiol.">
        <title>Complete genome sequence of Corynebacterium casei LMG S-19264T (=DSM 44701T), isolated from a smear-ripened cheese.</title>
        <authorList>
            <consortium name="US DOE Joint Genome Institute (JGI-PGF)"/>
            <person name="Walter F."/>
            <person name="Albersmeier A."/>
            <person name="Kalinowski J."/>
            <person name="Ruckert C."/>
        </authorList>
    </citation>
    <scope>NUCLEOTIDE SEQUENCE</scope>
    <source>
        <strain evidence="5">CGMCC 1.8984</strain>
    </source>
</reference>
<sequence>MNRVDHATGPADLAGERRVIRPKIPYVGTPVFLVATGNSDGSANLAPASSYWALGQMLVLGLETDGQTIENLRERPELTVNFPSGSHWEAVERLAALTARDPVPPAKADRYRFEPEKFAAAGLHTEASDLVAPPRVRECALQFEAKVRRMTPGWSDDYVLVEAEVVRVHAAAGIVAEGDHIDPRAWQPLIYSFKHYFDLGEELGWTRSSPTAPAVSDAR</sequence>
<dbReference type="Pfam" id="PF01613">
    <property type="entry name" value="Flavin_Reduct"/>
    <property type="match status" value="1"/>
</dbReference>
<gene>
    <name evidence="5" type="ORF">GCM10011372_04280</name>
</gene>
<dbReference type="InterPro" id="IPR012349">
    <property type="entry name" value="Split_barrel_FMN-bd"/>
</dbReference>
<dbReference type="GO" id="GO:0016646">
    <property type="term" value="F:oxidoreductase activity, acting on the CH-NH group of donors, NAD or NADP as acceptor"/>
    <property type="evidence" value="ECO:0007669"/>
    <property type="project" value="UniProtKB-ARBA"/>
</dbReference>
<dbReference type="Gene3D" id="2.30.110.10">
    <property type="entry name" value="Electron Transport, Fmn-binding Protein, Chain A"/>
    <property type="match status" value="1"/>
</dbReference>
<dbReference type="Proteomes" id="UP000636956">
    <property type="component" value="Unassembled WGS sequence"/>
</dbReference>
<organism evidence="5 6">
    <name type="scientific">Agromyces bauzanensis</name>
    <dbReference type="NCBI Taxonomy" id="1308924"/>
    <lineage>
        <taxon>Bacteria</taxon>
        <taxon>Bacillati</taxon>
        <taxon>Actinomycetota</taxon>
        <taxon>Actinomycetes</taxon>
        <taxon>Micrococcales</taxon>
        <taxon>Microbacteriaceae</taxon>
        <taxon>Agromyces</taxon>
    </lineage>
</organism>
<evidence type="ECO:0000313" key="5">
    <source>
        <dbReference type="EMBL" id="GGJ69582.1"/>
    </source>
</evidence>
<protein>
    <recommendedName>
        <fullName evidence="4">Flavin reductase like domain-containing protein</fullName>
    </recommendedName>
</protein>
<proteinExistence type="inferred from homology"/>
<keyword evidence="6" id="KW-1185">Reference proteome</keyword>
<dbReference type="InterPro" id="IPR052174">
    <property type="entry name" value="Flavoredoxin"/>
</dbReference>
<reference evidence="5" key="2">
    <citation type="submission" date="2020-09" db="EMBL/GenBank/DDBJ databases">
        <authorList>
            <person name="Sun Q."/>
            <person name="Zhou Y."/>
        </authorList>
    </citation>
    <scope>NUCLEOTIDE SEQUENCE</scope>
    <source>
        <strain evidence="5">CGMCC 1.8984</strain>
    </source>
</reference>
<comment type="caution">
    <text evidence="5">The sequence shown here is derived from an EMBL/GenBank/DDBJ whole genome shotgun (WGS) entry which is preliminary data.</text>
</comment>
<evidence type="ECO:0000256" key="3">
    <source>
        <dbReference type="ARBA" id="ARBA00038054"/>
    </source>
</evidence>
<feature type="domain" description="Flavin reductase like" evidence="4">
    <location>
        <begin position="28"/>
        <end position="199"/>
    </location>
</feature>
<evidence type="ECO:0000256" key="1">
    <source>
        <dbReference type="ARBA" id="ARBA00001917"/>
    </source>
</evidence>
<dbReference type="InterPro" id="IPR002563">
    <property type="entry name" value="Flavin_Rdtase-like_dom"/>
</dbReference>
<keyword evidence="2" id="KW-0285">Flavoprotein</keyword>
<dbReference type="PANTHER" id="PTHR43567:SF1">
    <property type="entry name" value="FLAVOREDOXIN"/>
    <property type="match status" value="1"/>
</dbReference>
<dbReference type="AlphaFoldDB" id="A0A917UN46"/>
<dbReference type="EMBL" id="BMMD01000001">
    <property type="protein sequence ID" value="GGJ69582.1"/>
    <property type="molecule type" value="Genomic_DNA"/>
</dbReference>
<dbReference type="SUPFAM" id="SSF50475">
    <property type="entry name" value="FMN-binding split barrel"/>
    <property type="match status" value="1"/>
</dbReference>
<comment type="cofactor">
    <cofactor evidence="1">
        <name>FMN</name>
        <dbReference type="ChEBI" id="CHEBI:58210"/>
    </cofactor>
</comment>
<evidence type="ECO:0000313" key="6">
    <source>
        <dbReference type="Proteomes" id="UP000636956"/>
    </source>
</evidence>
<evidence type="ECO:0000259" key="4">
    <source>
        <dbReference type="Pfam" id="PF01613"/>
    </source>
</evidence>
<comment type="similarity">
    <text evidence="3">Belongs to the flavoredoxin family.</text>
</comment>
<accession>A0A917UN46</accession>
<dbReference type="PANTHER" id="PTHR43567">
    <property type="entry name" value="FLAVOREDOXIN-RELATED-RELATED"/>
    <property type="match status" value="1"/>
</dbReference>
<evidence type="ECO:0000256" key="2">
    <source>
        <dbReference type="ARBA" id="ARBA00022630"/>
    </source>
</evidence>
<name>A0A917UN46_9MICO</name>
<dbReference type="GO" id="GO:0010181">
    <property type="term" value="F:FMN binding"/>
    <property type="evidence" value="ECO:0007669"/>
    <property type="project" value="InterPro"/>
</dbReference>